<dbReference type="Proteomes" id="UP000190637">
    <property type="component" value="Unassembled WGS sequence"/>
</dbReference>
<proteinExistence type="predicted"/>
<protein>
    <submittedName>
        <fullName evidence="1">Uncharacterized protein</fullName>
    </submittedName>
</protein>
<dbReference type="RefSeq" id="WP_078760427.1">
    <property type="nucleotide sequence ID" value="NZ_FUWS01000002.1"/>
</dbReference>
<gene>
    <name evidence="1" type="ORF">SAMN02745673_01048</name>
</gene>
<dbReference type="AlphaFoldDB" id="A0A1T4MC52"/>
<organism evidence="1 2">
    <name type="scientific">Marinactinospora thermotolerans DSM 45154</name>
    <dbReference type="NCBI Taxonomy" id="1122192"/>
    <lineage>
        <taxon>Bacteria</taxon>
        <taxon>Bacillati</taxon>
        <taxon>Actinomycetota</taxon>
        <taxon>Actinomycetes</taxon>
        <taxon>Streptosporangiales</taxon>
        <taxon>Nocardiopsidaceae</taxon>
        <taxon>Marinactinospora</taxon>
    </lineage>
</organism>
<dbReference type="STRING" id="1122192.SAMN02745673_01048"/>
<dbReference type="EMBL" id="FUWS01000002">
    <property type="protein sequence ID" value="SJZ64620.1"/>
    <property type="molecule type" value="Genomic_DNA"/>
</dbReference>
<reference evidence="1 2" key="1">
    <citation type="submission" date="2017-02" db="EMBL/GenBank/DDBJ databases">
        <authorList>
            <person name="Peterson S.W."/>
        </authorList>
    </citation>
    <scope>NUCLEOTIDE SEQUENCE [LARGE SCALE GENOMIC DNA]</scope>
    <source>
        <strain evidence="1 2">DSM 45154</strain>
    </source>
</reference>
<name>A0A1T4MC52_9ACTN</name>
<evidence type="ECO:0000313" key="2">
    <source>
        <dbReference type="Proteomes" id="UP000190637"/>
    </source>
</evidence>
<sequence>MTWSWRYETAEGALLADEALPQETFSSRGDAESWLGETWRDLADAGAERVALLEDDREVYRMELAE</sequence>
<evidence type="ECO:0000313" key="1">
    <source>
        <dbReference type="EMBL" id="SJZ64620.1"/>
    </source>
</evidence>
<keyword evidence="2" id="KW-1185">Reference proteome</keyword>
<accession>A0A1T4MC52</accession>
<dbReference type="OrthoDB" id="3214648at2"/>